<dbReference type="SUPFAM" id="SSF160104">
    <property type="entry name" value="Acetoacetate decarboxylase-like"/>
    <property type="match status" value="1"/>
</dbReference>
<reference evidence="1 2" key="1">
    <citation type="submission" date="2022-09" db="EMBL/GenBank/DDBJ databases">
        <title>Enrichment on poylsaccharides allowed isolation of novel metabolic and taxonomic groups of Haloarchaea.</title>
        <authorList>
            <person name="Sorokin D.Y."/>
            <person name="Elcheninov A.G."/>
            <person name="Khizhniak T.V."/>
            <person name="Kolganova T.V."/>
            <person name="Kublanov I.V."/>
        </authorList>
    </citation>
    <scope>NUCLEOTIDE SEQUENCE [LARGE SCALE GENOMIC DNA]</scope>
    <source>
        <strain evidence="1 2">AArc-curdl1</strain>
    </source>
</reference>
<dbReference type="AlphaFoldDB" id="A0AAP2Z8B6"/>
<proteinExistence type="predicted"/>
<gene>
    <name evidence="1" type="ORF">OB919_11360</name>
</gene>
<dbReference type="Gene3D" id="2.40.400.10">
    <property type="entry name" value="Acetoacetate decarboxylase-like"/>
    <property type="match status" value="1"/>
</dbReference>
<accession>A0AAP2Z8B6</accession>
<comment type="caution">
    <text evidence="1">The sequence shown here is derived from an EMBL/GenBank/DDBJ whole genome shotgun (WGS) entry which is preliminary data.</text>
</comment>
<dbReference type="EMBL" id="JAOPJZ010000008">
    <property type="protein sequence ID" value="MCU4752581.1"/>
    <property type="molecule type" value="Genomic_DNA"/>
</dbReference>
<dbReference type="PANTHER" id="PTHR39186">
    <property type="entry name" value="DUF2071 FAMILY PROTEIN"/>
    <property type="match status" value="1"/>
</dbReference>
<sequence length="230" mass="26345">MPLPVAMGWRHLLFANWSIDPDRLTPHLPDALEVDTHDGEAWLSVVPFYNVDVRPRGLPAWAGFELPELNLRTYVLHRGRPGVYFFSLDAEGLVGVLGARVLHHLPYYNARMSVRERAGTIDFRSRRVHPGARPVTFTASYEPVSDPFEATGDPLASFLVERYRYFTEDTHGTVRSAEIRHEPWSLQDARATIESDQLFRANGFEPPTDEPLLYYARGRDITTSRNRRLE</sequence>
<name>A0AAP2Z8B6_9EURY</name>
<organism evidence="1 2">
    <name type="scientific">Natronosalvus hydrolyticus</name>
    <dbReference type="NCBI Taxonomy" id="2979988"/>
    <lineage>
        <taxon>Archaea</taxon>
        <taxon>Methanobacteriati</taxon>
        <taxon>Methanobacteriota</taxon>
        <taxon>Stenosarchaea group</taxon>
        <taxon>Halobacteria</taxon>
        <taxon>Halobacteriales</taxon>
        <taxon>Natrialbaceae</taxon>
        <taxon>Natronosalvus</taxon>
    </lineage>
</organism>
<evidence type="ECO:0000313" key="2">
    <source>
        <dbReference type="Proteomes" id="UP001321047"/>
    </source>
</evidence>
<dbReference type="InterPro" id="IPR018644">
    <property type="entry name" value="DUF2071"/>
</dbReference>
<dbReference type="Pfam" id="PF09844">
    <property type="entry name" value="DUF2071"/>
    <property type="match status" value="1"/>
</dbReference>
<evidence type="ECO:0000313" key="1">
    <source>
        <dbReference type="EMBL" id="MCU4752581.1"/>
    </source>
</evidence>
<dbReference type="RefSeq" id="WP_342808914.1">
    <property type="nucleotide sequence ID" value="NZ_JAOPJZ010000008.1"/>
</dbReference>
<dbReference type="PANTHER" id="PTHR39186:SF1">
    <property type="entry name" value="DUF2071 DOMAIN-CONTAINING PROTEIN"/>
    <property type="match status" value="1"/>
</dbReference>
<protein>
    <submittedName>
        <fullName evidence="1">DUF2071 domain-containing protein</fullName>
    </submittedName>
</protein>
<dbReference type="Proteomes" id="UP001321047">
    <property type="component" value="Unassembled WGS sequence"/>
</dbReference>
<keyword evidence="2" id="KW-1185">Reference proteome</keyword>
<dbReference type="InterPro" id="IPR023375">
    <property type="entry name" value="ADC_dom_sf"/>
</dbReference>